<dbReference type="Proteomes" id="UP000450000">
    <property type="component" value="Unassembled WGS sequence"/>
</dbReference>
<reference evidence="2 3" key="1">
    <citation type="submission" date="2019-09" db="EMBL/GenBank/DDBJ databases">
        <title>Genome Sequences of Streptomyces kaniharaensis ATCC 21070.</title>
        <authorList>
            <person name="Zhu W."/>
            <person name="De Crecy-Lagard V."/>
            <person name="Richards N.G."/>
        </authorList>
    </citation>
    <scope>NUCLEOTIDE SEQUENCE [LARGE SCALE GENOMIC DNA]</scope>
    <source>
        <strain evidence="2 3">SF-557</strain>
    </source>
</reference>
<name>A0A6N7KHH2_9ACTN</name>
<accession>A0A6N7KHH2</accession>
<protein>
    <submittedName>
        <fullName evidence="2">M6 family metalloprotease domain-containing protein</fullName>
    </submittedName>
</protein>
<feature type="chain" id="PRO_5026667392" evidence="1">
    <location>
        <begin position="33"/>
        <end position="399"/>
    </location>
</feature>
<dbReference type="RefSeq" id="WP_326846094.1">
    <property type="nucleotide sequence ID" value="NZ_WBOF01000001.1"/>
</dbReference>
<dbReference type="GO" id="GO:0006508">
    <property type="term" value="P:proteolysis"/>
    <property type="evidence" value="ECO:0007669"/>
    <property type="project" value="UniProtKB-KW"/>
</dbReference>
<feature type="signal peptide" evidence="1">
    <location>
        <begin position="1"/>
        <end position="32"/>
    </location>
</feature>
<keyword evidence="1" id="KW-0732">Signal</keyword>
<evidence type="ECO:0000256" key="1">
    <source>
        <dbReference type="SAM" id="SignalP"/>
    </source>
</evidence>
<dbReference type="PANTHER" id="PTHR41775:SF1">
    <property type="entry name" value="PEPTIDASE M6-LIKE DOMAIN-CONTAINING PROTEIN"/>
    <property type="match status" value="1"/>
</dbReference>
<dbReference type="EMBL" id="WBOF01000001">
    <property type="protein sequence ID" value="MQS10761.1"/>
    <property type="molecule type" value="Genomic_DNA"/>
</dbReference>
<organism evidence="2 3">
    <name type="scientific">Streptomyces kaniharaensis</name>
    <dbReference type="NCBI Taxonomy" id="212423"/>
    <lineage>
        <taxon>Bacteria</taxon>
        <taxon>Bacillati</taxon>
        <taxon>Actinomycetota</taxon>
        <taxon>Actinomycetes</taxon>
        <taxon>Kitasatosporales</taxon>
        <taxon>Streptomycetaceae</taxon>
        <taxon>Streptomyces</taxon>
    </lineage>
</organism>
<keyword evidence="2" id="KW-0378">Hydrolase</keyword>
<gene>
    <name evidence="2" type="ORF">F7Q99_00300</name>
</gene>
<evidence type="ECO:0000313" key="2">
    <source>
        <dbReference type="EMBL" id="MQS10761.1"/>
    </source>
</evidence>
<evidence type="ECO:0000313" key="3">
    <source>
        <dbReference type="Proteomes" id="UP000450000"/>
    </source>
</evidence>
<dbReference type="InterPro" id="IPR008757">
    <property type="entry name" value="Peptidase_M6-like_domain"/>
</dbReference>
<dbReference type="AlphaFoldDB" id="A0A6N7KHH2"/>
<dbReference type="PANTHER" id="PTHR41775">
    <property type="entry name" value="SECRETED PROTEIN-RELATED"/>
    <property type="match status" value="1"/>
</dbReference>
<keyword evidence="2" id="KW-0645">Protease</keyword>
<dbReference type="NCBIfam" id="TIGR03296">
    <property type="entry name" value="M6dom_TIGR03296"/>
    <property type="match status" value="1"/>
</dbReference>
<proteinExistence type="predicted"/>
<dbReference type="GO" id="GO:0008237">
    <property type="term" value="F:metallopeptidase activity"/>
    <property type="evidence" value="ECO:0007669"/>
    <property type="project" value="UniProtKB-KW"/>
</dbReference>
<dbReference type="SUPFAM" id="SSF55486">
    <property type="entry name" value="Metalloproteases ('zincins'), catalytic domain"/>
    <property type="match status" value="1"/>
</dbReference>
<sequence>MRSPATHAPLAALLALVGALVLLIAPAPDATAAASPAPTSPASGCALAGATGWTDEGHDTDRIRFQQPLGTKRVLTLFVDFPDAPADGPTTPYTAQLTPAADWMWQASYGRTWLAITPLDRWLRMPQASTAYGFQRGISFEQHEAYVRDAVRAAAPYADFSRYDLVYVVPPRTASAITFTPTYVYDPATAGVTVAGTRIKWAVTFGQDMWYWGPKIADHETGHTFGLPDLYAFTGSEQHRYVGGWDVMGRIGGPAPQYVGWETWKLGWIDDGQVACLPSPGWTTVQLTAVEYVGGTKIAVIRTGDTTAYVVESRRAAYTDRYPCSTGVLVYRVDTSVQTGYGPVRVVNGNPADTPPTGCTPLDLAAFHPGQSFTDWSARVQVSVRSGGPYGDTVQISSW</sequence>
<keyword evidence="2" id="KW-0482">Metalloprotease</keyword>
<comment type="caution">
    <text evidence="2">The sequence shown here is derived from an EMBL/GenBank/DDBJ whole genome shotgun (WGS) entry which is preliminary data.</text>
</comment>
<keyword evidence="3" id="KW-1185">Reference proteome</keyword>